<feature type="signal peptide" evidence="1">
    <location>
        <begin position="1"/>
        <end position="23"/>
    </location>
</feature>
<organism evidence="2 3">
    <name type="scientific">Eiseniibacteriota bacterium</name>
    <dbReference type="NCBI Taxonomy" id="2212470"/>
    <lineage>
        <taxon>Bacteria</taxon>
        <taxon>Candidatus Eiseniibacteriota</taxon>
    </lineage>
</organism>
<dbReference type="InterPro" id="IPR013783">
    <property type="entry name" value="Ig-like_fold"/>
</dbReference>
<proteinExistence type="predicted"/>
<evidence type="ECO:0000313" key="3">
    <source>
        <dbReference type="Proteomes" id="UP000807850"/>
    </source>
</evidence>
<protein>
    <recommendedName>
        <fullName evidence="4">AMP-activated protein kinase glycogen-binding domain-containing protein</fullName>
    </recommendedName>
</protein>
<dbReference type="InterPro" id="IPR014756">
    <property type="entry name" value="Ig_E-set"/>
</dbReference>
<evidence type="ECO:0000256" key="1">
    <source>
        <dbReference type="SAM" id="SignalP"/>
    </source>
</evidence>
<dbReference type="SUPFAM" id="SSF81296">
    <property type="entry name" value="E set domains"/>
    <property type="match status" value="1"/>
</dbReference>
<accession>A0A9D6QLX0</accession>
<dbReference type="CDD" id="cd02859">
    <property type="entry name" value="E_set_AMPKbeta_like_N"/>
    <property type="match status" value="1"/>
</dbReference>
<dbReference type="Gene3D" id="2.60.40.10">
    <property type="entry name" value="Immunoglobulins"/>
    <property type="match status" value="1"/>
</dbReference>
<dbReference type="Proteomes" id="UP000807850">
    <property type="component" value="Unassembled WGS sequence"/>
</dbReference>
<dbReference type="EMBL" id="JACQAY010000070">
    <property type="protein sequence ID" value="MBI3539123.1"/>
    <property type="molecule type" value="Genomic_DNA"/>
</dbReference>
<sequence>MSRVIASCLALLSFCALAPPAPAARAATAPDSERIAAITGAETRASETSPFAPPATPAIPALRGGATLAASIASGPGRAAFGSIGRGTLALGGARGPAFELGLAGIAERTSEDVVRTGVRTQGRLRWGDADRSLWIGTALERMPVEGPASPPLLGLGISARRGSFDVAGSVERTMQPVRWTEEPFVRVDTLVERITTERDGAAPATAARLDMRWHGGRWSSETVAGLTLTRGVTRRWMQTAVSAALSPLLAIEATMGDPPPRWLALDAAPAHRAGLGLRLTPSLPGVERPAAPGHERLDWTVVRATGGRFTFRAHAPGVRRIELAGDWTEWNAVEMRWVTATRWELDVTLPPGVHELNLRCDGGPWSPPPGMPVRVDGFNGAVGVLVVR</sequence>
<reference evidence="2" key="1">
    <citation type="submission" date="2020-07" db="EMBL/GenBank/DDBJ databases">
        <title>Huge and variable diversity of episymbiotic CPR bacteria and DPANN archaea in groundwater ecosystems.</title>
        <authorList>
            <person name="He C.Y."/>
            <person name="Keren R."/>
            <person name="Whittaker M."/>
            <person name="Farag I.F."/>
            <person name="Doudna J."/>
            <person name="Cate J.H.D."/>
            <person name="Banfield J.F."/>
        </authorList>
    </citation>
    <scope>NUCLEOTIDE SEQUENCE</scope>
    <source>
        <strain evidence="2">NC_groundwater_928_Pr1_S-0.2um_72_17</strain>
    </source>
</reference>
<feature type="chain" id="PRO_5039359529" description="AMP-activated protein kinase glycogen-binding domain-containing protein" evidence="1">
    <location>
        <begin position="24"/>
        <end position="389"/>
    </location>
</feature>
<dbReference type="AlphaFoldDB" id="A0A9D6QLX0"/>
<gene>
    <name evidence="2" type="ORF">HY076_02490</name>
</gene>
<comment type="caution">
    <text evidence="2">The sequence shown here is derived from an EMBL/GenBank/DDBJ whole genome shotgun (WGS) entry which is preliminary data.</text>
</comment>
<evidence type="ECO:0008006" key="4">
    <source>
        <dbReference type="Google" id="ProtNLM"/>
    </source>
</evidence>
<keyword evidence="1" id="KW-0732">Signal</keyword>
<name>A0A9D6QLX0_UNCEI</name>
<evidence type="ECO:0000313" key="2">
    <source>
        <dbReference type="EMBL" id="MBI3539123.1"/>
    </source>
</evidence>